<sequence>PFMLFSKYIRVDEAEQFNEKECVKGGLGRFSAVDILPLMLANALKLQKFGA</sequence>
<protein>
    <submittedName>
        <fullName evidence="1">Uncharacterized protein</fullName>
    </submittedName>
</protein>
<organism evidence="1">
    <name type="scientific">marine sediment metagenome</name>
    <dbReference type="NCBI Taxonomy" id="412755"/>
    <lineage>
        <taxon>unclassified sequences</taxon>
        <taxon>metagenomes</taxon>
        <taxon>ecological metagenomes</taxon>
    </lineage>
</organism>
<dbReference type="EMBL" id="BARS01044916">
    <property type="protein sequence ID" value="GAG40813.1"/>
    <property type="molecule type" value="Genomic_DNA"/>
</dbReference>
<dbReference type="AlphaFoldDB" id="X0XW47"/>
<dbReference type="Gene3D" id="3.40.720.10">
    <property type="entry name" value="Alkaline Phosphatase, subunit A"/>
    <property type="match status" value="1"/>
</dbReference>
<evidence type="ECO:0000313" key="1">
    <source>
        <dbReference type="EMBL" id="GAG40813.1"/>
    </source>
</evidence>
<proteinExistence type="predicted"/>
<gene>
    <name evidence="1" type="ORF">S01H1_67786</name>
</gene>
<feature type="non-terminal residue" evidence="1">
    <location>
        <position position="1"/>
    </location>
</feature>
<dbReference type="InterPro" id="IPR017850">
    <property type="entry name" value="Alkaline_phosphatase_core_sf"/>
</dbReference>
<accession>X0XW47</accession>
<reference evidence="1" key="1">
    <citation type="journal article" date="2014" name="Front. Microbiol.">
        <title>High frequency of phylogenetically diverse reductive dehalogenase-homologous genes in deep subseafloor sedimentary metagenomes.</title>
        <authorList>
            <person name="Kawai M."/>
            <person name="Futagami T."/>
            <person name="Toyoda A."/>
            <person name="Takaki Y."/>
            <person name="Nishi S."/>
            <person name="Hori S."/>
            <person name="Arai W."/>
            <person name="Tsubouchi T."/>
            <person name="Morono Y."/>
            <person name="Uchiyama I."/>
            <person name="Ito T."/>
            <person name="Fujiyama A."/>
            <person name="Inagaki F."/>
            <person name="Takami H."/>
        </authorList>
    </citation>
    <scope>NUCLEOTIDE SEQUENCE</scope>
    <source>
        <strain evidence="1">Expedition CK06-06</strain>
    </source>
</reference>
<name>X0XW47_9ZZZZ</name>
<comment type="caution">
    <text evidence="1">The sequence shown here is derived from an EMBL/GenBank/DDBJ whole genome shotgun (WGS) entry which is preliminary data.</text>
</comment>